<gene>
    <name evidence="1" type="ORF">HPB49_002674</name>
</gene>
<protein>
    <submittedName>
        <fullName evidence="1">Uncharacterized protein</fullName>
    </submittedName>
</protein>
<sequence>MRRATNESQKTPEEFSEAASAFRSSANSLRRRYDYTLYNIANMDQTMVRIDNPANRTNNVIGESTIRIANTGCARRGFTVCLAACANVNVRLTATKNGWMTAEKMQEWLSRVWGPNVDDVRRLLALYQAPIHKTQAAKNAFEEYDTDVLYVPAGCTSILQPADEERTPKGNLKKPSRQHVLDFVAEAWAAVPDETVARSFKGCGISNALDGSEDGDLHSGLADVGAVPGYYPGPD</sequence>
<keyword evidence="2" id="KW-1185">Reference proteome</keyword>
<evidence type="ECO:0000313" key="1">
    <source>
        <dbReference type="EMBL" id="KAH7948813.1"/>
    </source>
</evidence>
<organism evidence="1 2">
    <name type="scientific">Dermacentor silvarum</name>
    <name type="common">Tick</name>
    <dbReference type="NCBI Taxonomy" id="543639"/>
    <lineage>
        <taxon>Eukaryota</taxon>
        <taxon>Metazoa</taxon>
        <taxon>Ecdysozoa</taxon>
        <taxon>Arthropoda</taxon>
        <taxon>Chelicerata</taxon>
        <taxon>Arachnida</taxon>
        <taxon>Acari</taxon>
        <taxon>Parasitiformes</taxon>
        <taxon>Ixodida</taxon>
        <taxon>Ixodoidea</taxon>
        <taxon>Ixodidae</taxon>
        <taxon>Rhipicephalinae</taxon>
        <taxon>Dermacentor</taxon>
    </lineage>
</organism>
<evidence type="ECO:0000313" key="2">
    <source>
        <dbReference type="Proteomes" id="UP000821865"/>
    </source>
</evidence>
<comment type="caution">
    <text evidence="1">The sequence shown here is derived from an EMBL/GenBank/DDBJ whole genome shotgun (WGS) entry which is preliminary data.</text>
</comment>
<dbReference type="Proteomes" id="UP000821865">
    <property type="component" value="Chromosome 5"/>
</dbReference>
<name>A0ACB8CP82_DERSI</name>
<accession>A0ACB8CP82</accession>
<reference evidence="1" key="1">
    <citation type="submission" date="2020-05" db="EMBL/GenBank/DDBJ databases">
        <title>Large-scale comparative analyses of tick genomes elucidate their genetic diversity and vector capacities.</title>
        <authorList>
            <person name="Jia N."/>
            <person name="Wang J."/>
            <person name="Shi W."/>
            <person name="Du L."/>
            <person name="Sun Y."/>
            <person name="Zhan W."/>
            <person name="Jiang J."/>
            <person name="Wang Q."/>
            <person name="Zhang B."/>
            <person name="Ji P."/>
            <person name="Sakyi L.B."/>
            <person name="Cui X."/>
            <person name="Yuan T."/>
            <person name="Jiang B."/>
            <person name="Yang W."/>
            <person name="Lam T.T.-Y."/>
            <person name="Chang Q."/>
            <person name="Ding S."/>
            <person name="Wang X."/>
            <person name="Zhu J."/>
            <person name="Ruan X."/>
            <person name="Zhao L."/>
            <person name="Wei J."/>
            <person name="Que T."/>
            <person name="Du C."/>
            <person name="Cheng J."/>
            <person name="Dai P."/>
            <person name="Han X."/>
            <person name="Huang E."/>
            <person name="Gao Y."/>
            <person name="Liu J."/>
            <person name="Shao H."/>
            <person name="Ye R."/>
            <person name="Li L."/>
            <person name="Wei W."/>
            <person name="Wang X."/>
            <person name="Wang C."/>
            <person name="Yang T."/>
            <person name="Huo Q."/>
            <person name="Li W."/>
            <person name="Guo W."/>
            <person name="Chen H."/>
            <person name="Zhou L."/>
            <person name="Ni X."/>
            <person name="Tian J."/>
            <person name="Zhou Y."/>
            <person name="Sheng Y."/>
            <person name="Liu T."/>
            <person name="Pan Y."/>
            <person name="Xia L."/>
            <person name="Li J."/>
            <person name="Zhao F."/>
            <person name="Cao W."/>
        </authorList>
    </citation>
    <scope>NUCLEOTIDE SEQUENCE</scope>
    <source>
        <strain evidence="1">Dsil-2018</strain>
    </source>
</reference>
<proteinExistence type="predicted"/>
<dbReference type="EMBL" id="CM023474">
    <property type="protein sequence ID" value="KAH7948813.1"/>
    <property type="molecule type" value="Genomic_DNA"/>
</dbReference>